<sequence>MASKGKSKLKKHNSKFGSKCIDMKRFAYDVIVRSALRFGIPENCISIWEGSENDYGCPEFCLVMSRLTLVFQIEHRYELHTIFNNRYASNKLESFKSVGVLLQDAIKELTRNFQNNIISEVVITLSIACELVLFLYSKNLNLYLKELAGYWFDCYFHVEKQKFDKLQGLEIMYNIGNEPKRELMDAFYDTFISVHCLPYEASVKDEHLEDLFIQSYYTYDKKITRRYSLKEVVDSPIVRYIKDRVSEFYAPPSTSELDKDSGSDLPVHTGLGIVPQEVLFRGDGASDADATLSQNLPGASPQKGAKHRQQRRPRGKSSLCSSVEQGLRQLRLDSSGTKLSSEKKPSVSVADDPISSQNLPSASRQETVKHSRLSSGQKKKQS</sequence>
<evidence type="ECO:0000256" key="1">
    <source>
        <dbReference type="SAM" id="MobiDB-lite"/>
    </source>
</evidence>
<protein>
    <submittedName>
        <fullName evidence="2">Uncharacterized protein</fullName>
    </submittedName>
</protein>
<reference evidence="2 3" key="1">
    <citation type="journal article" date="2019" name="Sci. Rep.">
        <title>Orb-weaving spider Araneus ventricosus genome elucidates the spidroin gene catalogue.</title>
        <authorList>
            <person name="Kono N."/>
            <person name="Nakamura H."/>
            <person name="Ohtoshi R."/>
            <person name="Moran D.A.P."/>
            <person name="Shinohara A."/>
            <person name="Yoshida Y."/>
            <person name="Fujiwara M."/>
            <person name="Mori M."/>
            <person name="Tomita M."/>
            <person name="Arakawa K."/>
        </authorList>
    </citation>
    <scope>NUCLEOTIDE SEQUENCE [LARGE SCALE GENOMIC DNA]</scope>
</reference>
<dbReference type="Proteomes" id="UP000499080">
    <property type="component" value="Unassembled WGS sequence"/>
</dbReference>
<dbReference type="EMBL" id="BGPR01086293">
    <property type="protein sequence ID" value="GBM02877.1"/>
    <property type="molecule type" value="Genomic_DNA"/>
</dbReference>
<feature type="compositionally biased region" description="Polar residues" evidence="1">
    <location>
        <begin position="354"/>
        <end position="365"/>
    </location>
</feature>
<keyword evidence="3" id="KW-1185">Reference proteome</keyword>
<dbReference type="AlphaFoldDB" id="A0A4Y2CGK6"/>
<gene>
    <name evidence="2" type="ORF">AVEN_59548_1</name>
</gene>
<comment type="caution">
    <text evidence="2">The sequence shown here is derived from an EMBL/GenBank/DDBJ whole genome shotgun (WGS) entry which is preliminary data.</text>
</comment>
<evidence type="ECO:0000313" key="3">
    <source>
        <dbReference type="Proteomes" id="UP000499080"/>
    </source>
</evidence>
<name>A0A4Y2CGK6_ARAVE</name>
<feature type="region of interest" description="Disordered" evidence="1">
    <location>
        <begin position="287"/>
        <end position="382"/>
    </location>
</feature>
<evidence type="ECO:0000313" key="2">
    <source>
        <dbReference type="EMBL" id="GBM02877.1"/>
    </source>
</evidence>
<accession>A0A4Y2CGK6</accession>
<feature type="compositionally biased region" description="Basic residues" evidence="1">
    <location>
        <begin position="304"/>
        <end position="315"/>
    </location>
</feature>
<organism evidence="2 3">
    <name type="scientific">Araneus ventricosus</name>
    <name type="common">Orbweaver spider</name>
    <name type="synonym">Epeira ventricosa</name>
    <dbReference type="NCBI Taxonomy" id="182803"/>
    <lineage>
        <taxon>Eukaryota</taxon>
        <taxon>Metazoa</taxon>
        <taxon>Ecdysozoa</taxon>
        <taxon>Arthropoda</taxon>
        <taxon>Chelicerata</taxon>
        <taxon>Arachnida</taxon>
        <taxon>Araneae</taxon>
        <taxon>Araneomorphae</taxon>
        <taxon>Entelegynae</taxon>
        <taxon>Araneoidea</taxon>
        <taxon>Araneidae</taxon>
        <taxon>Araneus</taxon>
    </lineage>
</organism>
<proteinExistence type="predicted"/>